<dbReference type="EMBL" id="JACGCI010000059">
    <property type="protein sequence ID" value="KAF6749995.1"/>
    <property type="molecule type" value="Genomic_DNA"/>
</dbReference>
<organism evidence="3 4">
    <name type="scientific">Ephemerocybe angulata</name>
    <dbReference type="NCBI Taxonomy" id="980116"/>
    <lineage>
        <taxon>Eukaryota</taxon>
        <taxon>Fungi</taxon>
        <taxon>Dikarya</taxon>
        <taxon>Basidiomycota</taxon>
        <taxon>Agaricomycotina</taxon>
        <taxon>Agaricomycetes</taxon>
        <taxon>Agaricomycetidae</taxon>
        <taxon>Agaricales</taxon>
        <taxon>Agaricineae</taxon>
        <taxon>Psathyrellaceae</taxon>
        <taxon>Ephemerocybe</taxon>
    </lineage>
</organism>
<name>A0A8H6HNY2_9AGAR</name>
<evidence type="ECO:0000313" key="3">
    <source>
        <dbReference type="EMBL" id="KAF6749995.1"/>
    </source>
</evidence>
<reference evidence="3 4" key="1">
    <citation type="submission" date="2020-07" db="EMBL/GenBank/DDBJ databases">
        <title>Comparative genomics of pyrophilous fungi reveals a link between fire events and developmental genes.</title>
        <authorList>
            <consortium name="DOE Joint Genome Institute"/>
            <person name="Steindorff A.S."/>
            <person name="Carver A."/>
            <person name="Calhoun S."/>
            <person name="Stillman K."/>
            <person name="Liu H."/>
            <person name="Lipzen A."/>
            <person name="Pangilinan J."/>
            <person name="Labutti K."/>
            <person name="Bruns T.D."/>
            <person name="Grigoriev I.V."/>
        </authorList>
    </citation>
    <scope>NUCLEOTIDE SEQUENCE [LARGE SCALE GENOMIC DNA]</scope>
    <source>
        <strain evidence="3 4">CBS 144469</strain>
    </source>
</reference>
<comment type="caution">
    <text evidence="3">The sequence shown here is derived from an EMBL/GenBank/DDBJ whole genome shotgun (WGS) entry which is preliminary data.</text>
</comment>
<accession>A0A8H6HNY2</accession>
<feature type="compositionally biased region" description="Basic and acidic residues" evidence="1">
    <location>
        <begin position="220"/>
        <end position="237"/>
    </location>
</feature>
<feature type="transmembrane region" description="Helical" evidence="2">
    <location>
        <begin position="135"/>
        <end position="153"/>
    </location>
</feature>
<sequence length="257" mass="28381">MRFLRQQAFTQGPKEQSIYAFYYYLTTVAMELSTESTKSQLRGLTLGANLIEIGALLERVRALPLAEFDRELGYACTWAGGLSSANANKNAIAGYISLAKALCIFALVLFIFLVRYRDQAGTFKLFYVLRRDSGVYILSLAVISSGNFKLGWFSIPDEILGGLNYAVIPVLANRLLLNIWRTEDPEVRKSVSSILFDPPRPGEDSEDEDEEFGDSPIEMVRYEGLGRRRAPAAREESEGTPQGGTGVTQAAENGEGV</sequence>
<feature type="compositionally biased region" description="Acidic residues" evidence="1">
    <location>
        <begin position="204"/>
        <end position="213"/>
    </location>
</feature>
<feature type="transmembrane region" description="Helical" evidence="2">
    <location>
        <begin position="92"/>
        <end position="114"/>
    </location>
</feature>
<dbReference type="AlphaFoldDB" id="A0A8H6HNY2"/>
<feature type="region of interest" description="Disordered" evidence="1">
    <location>
        <begin position="192"/>
        <end position="257"/>
    </location>
</feature>
<keyword evidence="2" id="KW-0812">Transmembrane</keyword>
<keyword evidence="2" id="KW-0472">Membrane</keyword>
<proteinExistence type="predicted"/>
<evidence type="ECO:0000256" key="2">
    <source>
        <dbReference type="SAM" id="Phobius"/>
    </source>
</evidence>
<evidence type="ECO:0000256" key="1">
    <source>
        <dbReference type="SAM" id="MobiDB-lite"/>
    </source>
</evidence>
<dbReference type="Proteomes" id="UP000521943">
    <property type="component" value="Unassembled WGS sequence"/>
</dbReference>
<dbReference type="OrthoDB" id="3350812at2759"/>
<keyword evidence="4" id="KW-1185">Reference proteome</keyword>
<protein>
    <submittedName>
        <fullName evidence="3">Uncharacterized protein</fullName>
    </submittedName>
</protein>
<evidence type="ECO:0000313" key="4">
    <source>
        <dbReference type="Proteomes" id="UP000521943"/>
    </source>
</evidence>
<keyword evidence="2" id="KW-1133">Transmembrane helix</keyword>
<gene>
    <name evidence="3" type="ORF">DFP72DRAFT_851971</name>
</gene>